<dbReference type="RefSeq" id="WP_139598823.1">
    <property type="nucleotide sequence ID" value="NZ_VDDC01000020.1"/>
</dbReference>
<reference evidence="2 3" key="1">
    <citation type="submission" date="2019-06" db="EMBL/GenBank/DDBJ databases">
        <authorList>
            <person name="Li J."/>
        </authorList>
    </citation>
    <scope>NUCLEOTIDE SEQUENCE [LARGE SCALE GENOMIC DNA]</scope>
    <source>
        <strain evidence="2 3">CGMCC 1.8012</strain>
    </source>
</reference>
<dbReference type="Gene3D" id="3.40.50.1110">
    <property type="entry name" value="SGNH hydrolase"/>
    <property type="match status" value="1"/>
</dbReference>
<dbReference type="SUPFAM" id="SSF52266">
    <property type="entry name" value="SGNH hydrolase"/>
    <property type="match status" value="1"/>
</dbReference>
<sequence>MTGSNVSDGSTPGSDGASVPAPMVLTLPDTPDSQVAAVTLQGQRDLSLRAHPPGTVLSAGPDGIDIVQGTSLRCVLPATGYLNATAVLLEFSFSQDAPSPHATILSLIDANGRNLSFRDMGTRWIVRAGAARMDFVSRLQNRQTVTFLMTADGHLITYHSDGMIEESRSHDPIDQLQIRQIQIGNKAPIRLHALRMHLFERGGYADLRTWMSSWWASAEKLVPGSPMLIHFNGQSLALGPDVPANDKLELADLGRPDVKMLSGLYTGSERRLVDLQGLQMRVGPVDVSEAVFARVSIAGPMPPALSMAQALSGLNSEYAGHCRYAPIAVSGSPVSGQTIAVLDQSDGLVRQNMDMIINGTHLAYLREGSAPETVVYFWIQGEADRQAAPGVYLNALQAHWNRIRARLDDLYPAARKMILLMQTAGSDQSHHGSDTNHAAADQLAFVAGRDDAVMVGPIYPSALSDRVHPDLHHSRIMGELAAWALRETMTGRGWTIPRPTARRQGDRITLSFALRPDEALAAHQASPYGGRGIDAFLGVEVTGGGMITALALDGHDLHLTIDGPVTGVRYAMQRQNMRVEGNAHPARRGLLRTTLSRPAVHLPGTMLHRWLPGFKIDV</sequence>
<accession>A0A5C4R4V1</accession>
<evidence type="ECO:0000256" key="1">
    <source>
        <dbReference type="SAM" id="MobiDB-lite"/>
    </source>
</evidence>
<evidence type="ECO:0008006" key="4">
    <source>
        <dbReference type="Google" id="ProtNLM"/>
    </source>
</evidence>
<dbReference type="AlphaFoldDB" id="A0A5C4R4V1"/>
<evidence type="ECO:0000313" key="2">
    <source>
        <dbReference type="EMBL" id="TNH39006.1"/>
    </source>
</evidence>
<dbReference type="Proteomes" id="UP000304880">
    <property type="component" value="Unassembled WGS sequence"/>
</dbReference>
<dbReference type="InterPro" id="IPR036514">
    <property type="entry name" value="SGNH_hydro_sf"/>
</dbReference>
<name>A0A5C4R4V1_9RHOB</name>
<comment type="caution">
    <text evidence="2">The sequence shown here is derived from an EMBL/GenBank/DDBJ whole genome shotgun (WGS) entry which is preliminary data.</text>
</comment>
<protein>
    <recommendedName>
        <fullName evidence="4">Sialate O-acetylesterase domain-containing protein</fullName>
    </recommendedName>
</protein>
<feature type="region of interest" description="Disordered" evidence="1">
    <location>
        <begin position="1"/>
        <end position="28"/>
    </location>
</feature>
<gene>
    <name evidence="2" type="ORF">FHD67_12080</name>
</gene>
<organism evidence="2 3">
    <name type="scientific">Paracoccus haeundaensis</name>
    <dbReference type="NCBI Taxonomy" id="225362"/>
    <lineage>
        <taxon>Bacteria</taxon>
        <taxon>Pseudomonadati</taxon>
        <taxon>Pseudomonadota</taxon>
        <taxon>Alphaproteobacteria</taxon>
        <taxon>Rhodobacterales</taxon>
        <taxon>Paracoccaceae</taxon>
        <taxon>Paracoccus</taxon>
    </lineage>
</organism>
<evidence type="ECO:0000313" key="3">
    <source>
        <dbReference type="Proteomes" id="UP000304880"/>
    </source>
</evidence>
<dbReference type="GO" id="GO:0016788">
    <property type="term" value="F:hydrolase activity, acting on ester bonds"/>
    <property type="evidence" value="ECO:0007669"/>
    <property type="project" value="UniProtKB-ARBA"/>
</dbReference>
<keyword evidence="3" id="KW-1185">Reference proteome</keyword>
<proteinExistence type="predicted"/>
<feature type="compositionally biased region" description="Polar residues" evidence="1">
    <location>
        <begin position="1"/>
        <end position="13"/>
    </location>
</feature>
<dbReference type="EMBL" id="VDDC01000020">
    <property type="protein sequence ID" value="TNH39006.1"/>
    <property type="molecule type" value="Genomic_DNA"/>
</dbReference>